<dbReference type="AlphaFoldDB" id="A0AA48LZE1"/>
<accession>A0AA48LZE1</accession>
<evidence type="ECO:0000313" key="1">
    <source>
        <dbReference type="EMBL" id="CAJ0858052.1"/>
    </source>
</evidence>
<sequence>MAREIWVAGYPSVYGGADTELDHNIDLWRRFGIEVHLVPMPDADPAM</sequence>
<name>A0AA48LZE1_9ZZZZ</name>
<protein>
    <submittedName>
        <fullName evidence="1">Uncharacterized protein</fullName>
    </submittedName>
</protein>
<organism evidence="1">
    <name type="scientific">freshwater sediment metagenome</name>
    <dbReference type="NCBI Taxonomy" id="556182"/>
    <lineage>
        <taxon>unclassified sequences</taxon>
        <taxon>metagenomes</taxon>
        <taxon>ecological metagenomes</taxon>
    </lineage>
</organism>
<dbReference type="EMBL" id="OY288114">
    <property type="protein sequence ID" value="CAJ0858052.1"/>
    <property type="molecule type" value="Genomic_DNA"/>
</dbReference>
<proteinExistence type="predicted"/>
<reference evidence="1" key="1">
    <citation type="submission" date="2023-07" db="EMBL/GenBank/DDBJ databases">
        <authorList>
            <person name="Pelsma A.J. K."/>
        </authorList>
    </citation>
    <scope>NUCLEOTIDE SEQUENCE</scope>
</reference>
<gene>
    <name evidence="1" type="ORF">AMST5_01081</name>
</gene>